<dbReference type="GeneID" id="25335458"/>
<evidence type="ECO:0000256" key="3">
    <source>
        <dbReference type="ARBA" id="ARBA00022723"/>
    </source>
</evidence>
<evidence type="ECO:0000256" key="4">
    <source>
        <dbReference type="ARBA" id="ARBA00023004"/>
    </source>
</evidence>
<proteinExistence type="inferred from homology"/>
<dbReference type="Gene3D" id="3.40.1010.20">
    <property type="entry name" value="4-hydroxy-3-methylbut-2-enyl diphosphate reductase, catalytic domain"/>
    <property type="match status" value="2"/>
</dbReference>
<dbReference type="GO" id="GO:0050992">
    <property type="term" value="P:dimethylallyl diphosphate biosynthetic process"/>
    <property type="evidence" value="ECO:0007669"/>
    <property type="project" value="InterPro"/>
</dbReference>
<dbReference type="Gene3D" id="3.40.50.11270">
    <property type="match status" value="1"/>
</dbReference>
<feature type="region of interest" description="Disordered" evidence="8">
    <location>
        <begin position="1"/>
        <end position="30"/>
    </location>
</feature>
<dbReference type="EMBL" id="HG718806">
    <property type="protein sequence ID" value="CDJ56119.1"/>
    <property type="molecule type" value="Genomic_DNA"/>
</dbReference>
<evidence type="ECO:0000313" key="10">
    <source>
        <dbReference type="Proteomes" id="UP000030763"/>
    </source>
</evidence>
<keyword evidence="2" id="KW-0004">4Fe-4S</keyword>
<evidence type="ECO:0000256" key="1">
    <source>
        <dbReference type="ARBA" id="ARBA00001966"/>
    </source>
</evidence>
<sequence length="393" mass="41883">MPAKELRTVEETETAAKQPHKQTAAPIREAAAAPSAAATAARRFGAAPLAAAVFAEAEVGAAAAAATADAAAAAESGPVALVAAPRGFCEGVRRAVGTVEEALKVFGPPVYVHHQIVHNEFVCKQLEERGAIFVENLSEVPLNSVVVFSAHGVSPHVRKKAKERNLTTIDATCPLVQKVHVYVHQKAQEGYHIIVIGHKDHVEVRGVCGEAPGRVHVVESSDDVHLLPFSAEEKLFYVTQTTLSILDCLHIETELKKRYPNIETIKSGSVCYATSNRQAALGALAAHAQLAIVVGSRSSSNALRLVEIAKSKGIPAYLVGNADDVDPQWLAGVKRVVVSASASTPEELTKQIMNRLKAFNVQLQIEANAVNEKKPVWKLPKSVQTAQLSVCTP</sequence>
<keyword evidence="3" id="KW-0479">Metal-binding</keyword>
<evidence type="ECO:0000313" key="9">
    <source>
        <dbReference type="EMBL" id="CDJ56119.1"/>
    </source>
</evidence>
<comment type="cofactor">
    <cofactor evidence="1">
        <name>[4Fe-4S] cluster</name>
        <dbReference type="ChEBI" id="CHEBI:49883"/>
    </cofactor>
</comment>
<gene>
    <name evidence="9" type="ORF">EMWEY_00014720</name>
</gene>
<dbReference type="GO" id="GO:0051539">
    <property type="term" value="F:4 iron, 4 sulfur cluster binding"/>
    <property type="evidence" value="ECO:0007669"/>
    <property type="project" value="UniProtKB-KW"/>
</dbReference>
<organism evidence="9 10">
    <name type="scientific">Eimeria maxima</name>
    <name type="common">Coccidian parasite</name>
    <dbReference type="NCBI Taxonomy" id="5804"/>
    <lineage>
        <taxon>Eukaryota</taxon>
        <taxon>Sar</taxon>
        <taxon>Alveolata</taxon>
        <taxon>Apicomplexa</taxon>
        <taxon>Conoidasida</taxon>
        <taxon>Coccidia</taxon>
        <taxon>Eucoccidiorida</taxon>
        <taxon>Eimeriorina</taxon>
        <taxon>Eimeriidae</taxon>
        <taxon>Eimeria</taxon>
    </lineage>
</organism>
<evidence type="ECO:0000256" key="7">
    <source>
        <dbReference type="ARBA" id="ARBA00047177"/>
    </source>
</evidence>
<evidence type="ECO:0000256" key="6">
    <source>
        <dbReference type="ARBA" id="ARBA00046335"/>
    </source>
</evidence>
<dbReference type="GO" id="GO:0019288">
    <property type="term" value="P:isopentenyl diphosphate biosynthetic process, methylerythritol 4-phosphate pathway"/>
    <property type="evidence" value="ECO:0007669"/>
    <property type="project" value="InterPro"/>
</dbReference>
<feature type="compositionally biased region" description="Basic and acidic residues" evidence="8">
    <location>
        <begin position="1"/>
        <end position="10"/>
    </location>
</feature>
<dbReference type="Proteomes" id="UP000030763">
    <property type="component" value="Unassembled WGS sequence"/>
</dbReference>
<dbReference type="CDD" id="cd13944">
    <property type="entry name" value="lytB_ispH"/>
    <property type="match status" value="1"/>
</dbReference>
<keyword evidence="5" id="KW-0411">Iron-sulfur</keyword>
<dbReference type="EC" id="1.17.7.4" evidence="7"/>
<dbReference type="OMA" id="SEMIHNP"/>
<dbReference type="PANTHER" id="PTHR30426:SF0">
    <property type="entry name" value="4-HYDROXY-3-METHYLBUT-2-ENYL DIPHOSPHATE REDUCTASE"/>
    <property type="match status" value="1"/>
</dbReference>
<evidence type="ECO:0000256" key="2">
    <source>
        <dbReference type="ARBA" id="ARBA00022485"/>
    </source>
</evidence>
<dbReference type="GO" id="GO:0051745">
    <property type="term" value="F:4-hydroxy-3-methylbut-2-enyl diphosphate reductase activity"/>
    <property type="evidence" value="ECO:0007669"/>
    <property type="project" value="UniProtKB-EC"/>
</dbReference>
<dbReference type="RefSeq" id="XP_013332769.1">
    <property type="nucleotide sequence ID" value="XM_013477315.1"/>
</dbReference>
<reference evidence="9" key="2">
    <citation type="submission" date="2013-10" db="EMBL/GenBank/DDBJ databases">
        <authorList>
            <person name="Aslett M."/>
        </authorList>
    </citation>
    <scope>NUCLEOTIDE SEQUENCE [LARGE SCALE GENOMIC DNA]</scope>
    <source>
        <strain evidence="9">Weybridge</strain>
    </source>
</reference>
<reference evidence="9" key="1">
    <citation type="submission" date="2013-10" db="EMBL/GenBank/DDBJ databases">
        <title>Genomic analysis of the causative agents of coccidiosis in chickens.</title>
        <authorList>
            <person name="Reid A.J."/>
            <person name="Blake D."/>
            <person name="Billington K."/>
            <person name="Browne H."/>
            <person name="Dunn M."/>
            <person name="Hung S."/>
            <person name="Kawahara F."/>
            <person name="Miranda-Saavedra D."/>
            <person name="Mourier T."/>
            <person name="Nagra H."/>
            <person name="Otto T.D."/>
            <person name="Rawlings N."/>
            <person name="Sanchez A."/>
            <person name="Sanders M."/>
            <person name="Subramaniam C."/>
            <person name="Tay Y."/>
            <person name="Dear P."/>
            <person name="Doerig C."/>
            <person name="Gruber A."/>
            <person name="Parkinson J."/>
            <person name="Shirley M."/>
            <person name="Wan K.L."/>
            <person name="Berriman M."/>
            <person name="Tomley F."/>
            <person name="Pain A."/>
        </authorList>
    </citation>
    <scope>NUCLEOTIDE SEQUENCE [LARGE SCALE GENOMIC DNA]</scope>
    <source>
        <strain evidence="9">Weybridge</strain>
    </source>
</reference>
<dbReference type="NCBIfam" id="TIGR00216">
    <property type="entry name" value="ispH_lytB"/>
    <property type="match status" value="1"/>
</dbReference>
<dbReference type="InterPro" id="IPR003451">
    <property type="entry name" value="LytB/IspH"/>
</dbReference>
<dbReference type="GO" id="GO:0046872">
    <property type="term" value="F:metal ion binding"/>
    <property type="evidence" value="ECO:0007669"/>
    <property type="project" value="UniProtKB-KW"/>
</dbReference>
<dbReference type="AlphaFoldDB" id="U6M118"/>
<protein>
    <recommendedName>
        <fullName evidence="7">4-hydroxy-3-methylbut-2-enyl diphosphate reductase</fullName>
        <ecNumber evidence="7">1.17.7.4</ecNumber>
    </recommendedName>
</protein>
<evidence type="ECO:0000256" key="5">
    <source>
        <dbReference type="ARBA" id="ARBA00023014"/>
    </source>
</evidence>
<name>U6M118_EIMMA</name>
<dbReference type="VEuPathDB" id="ToxoDB:EMWEY_00014720"/>
<dbReference type="Pfam" id="PF02401">
    <property type="entry name" value="LYTB"/>
    <property type="match status" value="1"/>
</dbReference>
<evidence type="ECO:0000256" key="8">
    <source>
        <dbReference type="SAM" id="MobiDB-lite"/>
    </source>
</evidence>
<dbReference type="OrthoDB" id="412776at2759"/>
<accession>U6M118</accession>
<dbReference type="PANTHER" id="PTHR30426">
    <property type="entry name" value="4-HYDROXY-3-METHYLBUT-2-ENYL DIPHOSPHATE REDUCTASE"/>
    <property type="match status" value="1"/>
</dbReference>
<dbReference type="HAMAP" id="MF_00191">
    <property type="entry name" value="IspH"/>
    <property type="match status" value="1"/>
</dbReference>
<keyword evidence="4" id="KW-0408">Iron</keyword>
<keyword evidence="10" id="KW-1185">Reference proteome</keyword>
<comment type="similarity">
    <text evidence="6">Belongs to the IspH family.</text>
</comment>